<dbReference type="WBParaSite" id="SBAD_0000704901-mRNA-1">
    <property type="protein sequence ID" value="SBAD_0000704901-mRNA-1"/>
    <property type="gene ID" value="SBAD_0000704901"/>
</dbReference>
<dbReference type="Proteomes" id="UP000270296">
    <property type="component" value="Unassembled WGS sequence"/>
</dbReference>
<organism evidence="3">
    <name type="scientific">Soboliphyme baturini</name>
    <dbReference type="NCBI Taxonomy" id="241478"/>
    <lineage>
        <taxon>Eukaryota</taxon>
        <taxon>Metazoa</taxon>
        <taxon>Ecdysozoa</taxon>
        <taxon>Nematoda</taxon>
        <taxon>Enoplea</taxon>
        <taxon>Dorylaimia</taxon>
        <taxon>Dioctophymatida</taxon>
        <taxon>Dioctophymatoidea</taxon>
        <taxon>Soboliphymatidae</taxon>
        <taxon>Soboliphyme</taxon>
    </lineage>
</organism>
<reference evidence="3" key="1">
    <citation type="submission" date="2016-06" db="UniProtKB">
        <authorList>
            <consortium name="WormBaseParasite"/>
        </authorList>
    </citation>
    <scope>IDENTIFICATION</scope>
</reference>
<gene>
    <name evidence="1" type="ORF">SBAD_LOCUS6786</name>
</gene>
<dbReference type="EMBL" id="UZAM01010043">
    <property type="protein sequence ID" value="VDP10820.1"/>
    <property type="molecule type" value="Genomic_DNA"/>
</dbReference>
<name>A0A183IT39_9BILA</name>
<evidence type="ECO:0000313" key="3">
    <source>
        <dbReference type="WBParaSite" id="SBAD_0000704901-mRNA-1"/>
    </source>
</evidence>
<reference evidence="1 2" key="2">
    <citation type="submission" date="2018-11" db="EMBL/GenBank/DDBJ databases">
        <authorList>
            <consortium name="Pathogen Informatics"/>
        </authorList>
    </citation>
    <scope>NUCLEOTIDE SEQUENCE [LARGE SCALE GENOMIC DNA]</scope>
</reference>
<dbReference type="AlphaFoldDB" id="A0A183IT39"/>
<evidence type="ECO:0000313" key="2">
    <source>
        <dbReference type="Proteomes" id="UP000270296"/>
    </source>
</evidence>
<keyword evidence="2" id="KW-1185">Reference proteome</keyword>
<sequence length="202" mass="22853">MRSFMFVPGWPSCIKSRFGVRRRALLLFGSVFLLSFVVILFLLPDARTRVLLHRNTSLLVLRPEDSFAANDEEQVIELQKVKTDGDEGGGNGHGVSILQARIDFCTQVHDDAELEANRDAVEFRLNRYNCSEYRKEVVKKIKLSVFKLIVVLVLSYGHESWTMTEKLRSRVEAAEIGFLRLVPGPEYRHAGEPLCTASASPD</sequence>
<evidence type="ECO:0000313" key="1">
    <source>
        <dbReference type="EMBL" id="VDP10820.1"/>
    </source>
</evidence>
<proteinExistence type="predicted"/>
<dbReference type="OrthoDB" id="410404at2759"/>
<protein>
    <submittedName>
        <fullName evidence="3">P4Hc domain-containing protein</fullName>
    </submittedName>
</protein>
<accession>A0A183IT39</accession>